<dbReference type="EMBL" id="JAATJN010000001">
    <property type="protein sequence ID" value="NJC57004.1"/>
    <property type="molecule type" value="Genomic_DNA"/>
</dbReference>
<sequence>MANVFEQALDVGEPKRLLIFGAIAEAAASEQPRANWDGHSRRSHST</sequence>
<accession>A0A846RSG7</accession>
<gene>
    <name evidence="1" type="ORF">BKA07_002039</name>
</gene>
<dbReference type="RefSeq" id="WP_245161912.1">
    <property type="nucleotide sequence ID" value="NZ_BAAAPQ010000016.1"/>
</dbReference>
<evidence type="ECO:0000313" key="1">
    <source>
        <dbReference type="EMBL" id="NJC57004.1"/>
    </source>
</evidence>
<reference evidence="1 2" key="1">
    <citation type="submission" date="2020-03" db="EMBL/GenBank/DDBJ databases">
        <title>Sequencing the genomes of 1000 actinobacteria strains.</title>
        <authorList>
            <person name="Klenk H.-P."/>
        </authorList>
    </citation>
    <scope>NUCLEOTIDE SEQUENCE [LARGE SCALE GENOMIC DNA]</scope>
    <source>
        <strain evidence="1 2">DSM 18964</strain>
    </source>
</reference>
<dbReference type="Proteomes" id="UP000576792">
    <property type="component" value="Unassembled WGS sequence"/>
</dbReference>
<organism evidence="1 2">
    <name type="scientific">Brevibacterium marinum</name>
    <dbReference type="NCBI Taxonomy" id="418643"/>
    <lineage>
        <taxon>Bacteria</taxon>
        <taxon>Bacillati</taxon>
        <taxon>Actinomycetota</taxon>
        <taxon>Actinomycetes</taxon>
        <taxon>Micrococcales</taxon>
        <taxon>Brevibacteriaceae</taxon>
        <taxon>Brevibacterium</taxon>
    </lineage>
</organism>
<proteinExistence type="predicted"/>
<name>A0A846RSG7_9MICO</name>
<keyword evidence="2" id="KW-1185">Reference proteome</keyword>
<protein>
    <submittedName>
        <fullName evidence="1">Uncharacterized protein</fullName>
    </submittedName>
</protein>
<evidence type="ECO:0000313" key="2">
    <source>
        <dbReference type="Proteomes" id="UP000576792"/>
    </source>
</evidence>
<comment type="caution">
    <text evidence="1">The sequence shown here is derived from an EMBL/GenBank/DDBJ whole genome shotgun (WGS) entry which is preliminary data.</text>
</comment>
<dbReference type="AlphaFoldDB" id="A0A846RSG7"/>